<evidence type="ECO:0000313" key="4">
    <source>
        <dbReference type="Proteomes" id="UP000604046"/>
    </source>
</evidence>
<dbReference type="Pfam" id="PF02338">
    <property type="entry name" value="OTU"/>
    <property type="match status" value="1"/>
</dbReference>
<gene>
    <name evidence="3" type="ORF">SNAT2548_LOCUS15251</name>
</gene>
<accession>A0A812N1A6</accession>
<dbReference type="OrthoDB" id="448511at2759"/>
<organism evidence="3 4">
    <name type="scientific">Symbiodinium natans</name>
    <dbReference type="NCBI Taxonomy" id="878477"/>
    <lineage>
        <taxon>Eukaryota</taxon>
        <taxon>Sar</taxon>
        <taxon>Alveolata</taxon>
        <taxon>Dinophyceae</taxon>
        <taxon>Suessiales</taxon>
        <taxon>Symbiodiniaceae</taxon>
        <taxon>Symbiodinium</taxon>
    </lineage>
</organism>
<proteinExistence type="predicted"/>
<feature type="domain" description="OTU" evidence="2">
    <location>
        <begin position="243"/>
        <end position="392"/>
    </location>
</feature>
<sequence length="477" mass="52154">MRECLLECYVKVALDNVKSVFSRSGKEGIFLSELAKDGPRPQVEWVEAGEVVGPAYLKLATIKAEGAPLAFRRGGGTAFGFRLPASTPLTRPYAWRARNIPNFWTEADVRSALEGAGFSDFELLSPGHGKVPWFFRAKLQNDGGQPSLAVQTGRLTIDIERAAPRRKLENAQSKVITNRPVPKPPKALPVSTEAEDVEMEPPTSQGAAATPPSTEVRGRPDEQTGKKGRVRSRSLKRKGVVWWEEHEGGGDGNCFYNCAGAAFGLQRDKMSWEDVSKSTRSRGCTLRSELAAYIREKSEYFKSFWLPPDVPQTDTEEAALRSMEAGDPAETWGAYLANLDRPKRWCDELAFRAATKRLNCRILVILGDPGNPTQVMIPLLYKDHRYKLLEPKAGHTVPREWLEQEPGNVTAPRGGGWLPSRASSSASSSKVPRSAGSGCLLGATALTLVLGSLPGLLLVNLSGSLLKLLPQPVVLIR</sequence>
<evidence type="ECO:0000259" key="2">
    <source>
        <dbReference type="PROSITE" id="PS50802"/>
    </source>
</evidence>
<evidence type="ECO:0000313" key="3">
    <source>
        <dbReference type="EMBL" id="CAE7288685.1"/>
    </source>
</evidence>
<dbReference type="PROSITE" id="PS50802">
    <property type="entry name" value="OTU"/>
    <property type="match status" value="1"/>
</dbReference>
<protein>
    <recommendedName>
        <fullName evidence="2">OTU domain-containing protein</fullName>
    </recommendedName>
</protein>
<feature type="compositionally biased region" description="Basic and acidic residues" evidence="1">
    <location>
        <begin position="216"/>
        <end position="225"/>
    </location>
</feature>
<keyword evidence="4" id="KW-1185">Reference proteome</keyword>
<evidence type="ECO:0000256" key="1">
    <source>
        <dbReference type="SAM" id="MobiDB-lite"/>
    </source>
</evidence>
<feature type="region of interest" description="Disordered" evidence="1">
    <location>
        <begin position="168"/>
        <end position="233"/>
    </location>
</feature>
<dbReference type="CDD" id="cd22744">
    <property type="entry name" value="OTU"/>
    <property type="match status" value="1"/>
</dbReference>
<feature type="region of interest" description="Disordered" evidence="1">
    <location>
        <begin position="405"/>
        <end position="430"/>
    </location>
</feature>
<dbReference type="InterPro" id="IPR003323">
    <property type="entry name" value="OTU_dom"/>
</dbReference>
<dbReference type="InterPro" id="IPR038765">
    <property type="entry name" value="Papain-like_cys_pep_sf"/>
</dbReference>
<dbReference type="AlphaFoldDB" id="A0A812N1A6"/>
<dbReference type="EMBL" id="CAJNDS010001902">
    <property type="protein sequence ID" value="CAE7288685.1"/>
    <property type="molecule type" value="Genomic_DNA"/>
</dbReference>
<comment type="caution">
    <text evidence="3">The sequence shown here is derived from an EMBL/GenBank/DDBJ whole genome shotgun (WGS) entry which is preliminary data.</text>
</comment>
<reference evidence="3" key="1">
    <citation type="submission" date="2021-02" db="EMBL/GenBank/DDBJ databases">
        <authorList>
            <person name="Dougan E. K."/>
            <person name="Rhodes N."/>
            <person name="Thang M."/>
            <person name="Chan C."/>
        </authorList>
    </citation>
    <scope>NUCLEOTIDE SEQUENCE</scope>
</reference>
<feature type="compositionally biased region" description="Polar residues" evidence="1">
    <location>
        <begin position="202"/>
        <end position="213"/>
    </location>
</feature>
<dbReference type="Gene3D" id="3.90.70.80">
    <property type="match status" value="1"/>
</dbReference>
<dbReference type="Proteomes" id="UP000604046">
    <property type="component" value="Unassembled WGS sequence"/>
</dbReference>
<dbReference type="SUPFAM" id="SSF54001">
    <property type="entry name" value="Cysteine proteinases"/>
    <property type="match status" value="1"/>
</dbReference>
<feature type="compositionally biased region" description="Low complexity" evidence="1">
    <location>
        <begin position="419"/>
        <end position="430"/>
    </location>
</feature>
<name>A0A812N1A6_9DINO</name>